<reference evidence="2" key="1">
    <citation type="journal article" date="2011" name="Genome Res.">
        <title>Phylogeny-wide analysis of social amoeba genomes highlights ancient origins for complex intercellular communication.</title>
        <authorList>
            <person name="Heidel A.J."/>
            <person name="Lawal H.M."/>
            <person name="Felder M."/>
            <person name="Schilde C."/>
            <person name="Helps N.R."/>
            <person name="Tunggal B."/>
            <person name="Rivero F."/>
            <person name="John U."/>
            <person name="Schleicher M."/>
            <person name="Eichinger L."/>
            <person name="Platzer M."/>
            <person name="Noegel A.A."/>
            <person name="Schaap P."/>
            <person name="Gloeckner G."/>
        </authorList>
    </citation>
    <scope>NUCLEOTIDE SEQUENCE [LARGE SCALE GENOMIC DNA]</scope>
    <source>
        <strain evidence="2">SH3</strain>
    </source>
</reference>
<dbReference type="STRING" id="1054147.F4Q7Q2"/>
<sequence>MNTLPRYLSNTFNIVKSKPNPIVVFGVGNYGSLTCRSSIGSRTIEYLLKGLNMKWMDFKECSTRIAYNQENHLLFIQPDTYLVKDNHEVLRRCIKLMPNIRADSFVALHYEHLYKLGVVDRVIGGRTSHNPGLTGLTSVFQTEQYHRVSMGVAHPVDDITFEHTLYSMSEVYADLQTPFLLNRFPDVQMDLVDKVVLPYACNEALIAISEIKQRNDLEAASSSKLSTFISPRLDAKSVLKM</sequence>
<proteinExistence type="predicted"/>
<dbReference type="SUPFAM" id="SSF53178">
    <property type="entry name" value="Peptidyl-tRNA hydrolase-like"/>
    <property type="match status" value="1"/>
</dbReference>
<dbReference type="KEGG" id="dfa:DFA_09470"/>
<dbReference type="EMBL" id="GL883025">
    <property type="protein sequence ID" value="EGG15802.1"/>
    <property type="molecule type" value="Genomic_DNA"/>
</dbReference>
<keyword evidence="2" id="KW-1185">Reference proteome</keyword>
<dbReference type="OMA" id="CAIHYEH"/>
<dbReference type="Proteomes" id="UP000007797">
    <property type="component" value="Unassembled WGS sequence"/>
</dbReference>
<dbReference type="Pfam" id="PF01195">
    <property type="entry name" value="Pept_tRNA_hydro"/>
    <property type="match status" value="1"/>
</dbReference>
<dbReference type="Gene3D" id="3.40.50.1470">
    <property type="entry name" value="Peptidyl-tRNA hydrolase"/>
    <property type="match status" value="1"/>
</dbReference>
<dbReference type="InterPro" id="IPR036416">
    <property type="entry name" value="Pept_tRNA_hydro_sf"/>
</dbReference>
<protein>
    <submittedName>
        <fullName evidence="1">Uncharacterized protein</fullName>
    </submittedName>
</protein>
<dbReference type="GO" id="GO:0004045">
    <property type="term" value="F:peptidyl-tRNA hydrolase activity"/>
    <property type="evidence" value="ECO:0007669"/>
    <property type="project" value="InterPro"/>
</dbReference>
<organism evidence="1 2">
    <name type="scientific">Cavenderia fasciculata</name>
    <name type="common">Slime mold</name>
    <name type="synonym">Dictyostelium fasciculatum</name>
    <dbReference type="NCBI Taxonomy" id="261658"/>
    <lineage>
        <taxon>Eukaryota</taxon>
        <taxon>Amoebozoa</taxon>
        <taxon>Evosea</taxon>
        <taxon>Eumycetozoa</taxon>
        <taxon>Dictyostelia</taxon>
        <taxon>Acytosteliales</taxon>
        <taxon>Cavenderiaceae</taxon>
        <taxon>Cavenderia</taxon>
    </lineage>
</organism>
<dbReference type="OrthoDB" id="14233at2759"/>
<dbReference type="RefSeq" id="XP_004352127.1">
    <property type="nucleotide sequence ID" value="XM_004352075.1"/>
</dbReference>
<evidence type="ECO:0000313" key="1">
    <source>
        <dbReference type="EMBL" id="EGG15802.1"/>
    </source>
</evidence>
<name>F4Q7Q2_CACFS</name>
<dbReference type="AlphaFoldDB" id="F4Q7Q2"/>
<evidence type="ECO:0000313" key="2">
    <source>
        <dbReference type="Proteomes" id="UP000007797"/>
    </source>
</evidence>
<dbReference type="GeneID" id="14868115"/>
<accession>F4Q7Q2</accession>
<gene>
    <name evidence="1" type="ORF">DFA_09470</name>
</gene>
<dbReference type="InterPro" id="IPR001328">
    <property type="entry name" value="Pept_tRNA_hydro"/>
</dbReference>